<dbReference type="PANTHER" id="PTHR12835:SF5">
    <property type="entry name" value="BIOTIN--PROTEIN LIGASE"/>
    <property type="match status" value="1"/>
</dbReference>
<accession>A0A059BY35</accession>
<evidence type="ECO:0000256" key="2">
    <source>
        <dbReference type="ARBA" id="ARBA00022598"/>
    </source>
</evidence>
<dbReference type="InterPro" id="IPR045864">
    <property type="entry name" value="aa-tRNA-synth_II/BPL/LPL"/>
</dbReference>
<evidence type="ECO:0000313" key="4">
    <source>
        <dbReference type="EMBL" id="KCW70560.1"/>
    </source>
</evidence>
<dbReference type="FunCoup" id="A0A059BY35">
    <property type="interactions" value="276"/>
</dbReference>
<protein>
    <recommendedName>
        <fullName evidence="3">BPL/LPL catalytic domain-containing protein</fullName>
    </recommendedName>
</protein>
<dbReference type="InterPro" id="IPR004143">
    <property type="entry name" value="BPL_LPL_catalytic"/>
</dbReference>
<dbReference type="EMBL" id="KK198758">
    <property type="protein sequence ID" value="KCW70560.1"/>
    <property type="molecule type" value="Genomic_DNA"/>
</dbReference>
<reference evidence="4" key="1">
    <citation type="submission" date="2013-07" db="EMBL/GenBank/DDBJ databases">
        <title>The genome of Eucalyptus grandis.</title>
        <authorList>
            <person name="Schmutz J."/>
            <person name="Hayes R."/>
            <person name="Myburg A."/>
            <person name="Tuskan G."/>
            <person name="Grattapaglia D."/>
            <person name="Rokhsar D.S."/>
        </authorList>
    </citation>
    <scope>NUCLEOTIDE SEQUENCE</scope>
    <source>
        <tissue evidence="4">Leaf extractions</tissue>
    </source>
</reference>
<dbReference type="Pfam" id="PF02237">
    <property type="entry name" value="BPL_C"/>
    <property type="match status" value="1"/>
</dbReference>
<dbReference type="Gramene" id="KCW70560">
    <property type="protein sequence ID" value="KCW70560"/>
    <property type="gene ID" value="EUGRSUZ_F03750"/>
</dbReference>
<dbReference type="InterPro" id="IPR003142">
    <property type="entry name" value="BPL_C"/>
</dbReference>
<dbReference type="CDD" id="cd16442">
    <property type="entry name" value="BPL"/>
    <property type="match status" value="1"/>
</dbReference>
<dbReference type="SUPFAM" id="SSF55681">
    <property type="entry name" value="Class II aaRS and biotin synthetases"/>
    <property type="match status" value="1"/>
</dbReference>
<sequence>MLSAASLRSFSLQRSRVFVRLRSPTKPILSRAAPAAAEEMDSQSPSCVLVLAGKSSAEMEIAKTLKSNNALKLPDNSEVRFFVHPEIQRPPSEEPFQIDLFLKSLSTNQFGRFFIWSPRLPSTHDVVSHNFCELPIGAVCAADIQSKGRGRSKNVWESPIGCLLFSFTIQMDDGKIVPLLQYVISLAITEAIKEICDKNGLPYLDVRIKWPNDLYLNGLKVGGILCTSTYKSKKFNVSAGIGLNVDNEKPTVCLNAVLRETSVASYKFTREDILAAFFNKFETLYNLFIHQGFQALEELYYKTWLHSGQRVIVQEKNGEQVVENVVSIQGLTPSGYLLAVGEDNQMCELHPDGNSFDFFKGLVRRKL</sequence>
<dbReference type="GO" id="GO:0004077">
    <property type="term" value="F:biotin--[biotin carboxyl-carrier protein] ligase activity"/>
    <property type="evidence" value="ECO:0000318"/>
    <property type="project" value="GO_Central"/>
</dbReference>
<keyword evidence="2" id="KW-0436">Ligase</keyword>
<proteinExistence type="inferred from homology"/>
<dbReference type="PANTHER" id="PTHR12835">
    <property type="entry name" value="BIOTIN PROTEIN LIGASE"/>
    <property type="match status" value="1"/>
</dbReference>
<dbReference type="OMA" id="GHEENMS"/>
<dbReference type="Pfam" id="PF03099">
    <property type="entry name" value="BPL_LplA_LipB"/>
    <property type="match status" value="1"/>
</dbReference>
<dbReference type="NCBIfam" id="TIGR00121">
    <property type="entry name" value="birA_ligase"/>
    <property type="match status" value="1"/>
</dbReference>
<evidence type="ECO:0000259" key="3">
    <source>
        <dbReference type="PROSITE" id="PS51733"/>
    </source>
</evidence>
<dbReference type="InParanoid" id="A0A059BY35"/>
<dbReference type="PROSITE" id="PS51733">
    <property type="entry name" value="BPL_LPL_CATALYTIC"/>
    <property type="match status" value="1"/>
</dbReference>
<name>A0A059BY35_EUCGR</name>
<dbReference type="Gene3D" id="3.30.930.10">
    <property type="entry name" value="Bira Bifunctional Protein, Domain 2"/>
    <property type="match status" value="1"/>
</dbReference>
<gene>
    <name evidence="4" type="ORF">EUGRSUZ_F03750</name>
</gene>
<dbReference type="AlphaFoldDB" id="A0A059BY35"/>
<dbReference type="eggNOG" id="KOG1536">
    <property type="taxonomic scope" value="Eukaryota"/>
</dbReference>
<feature type="domain" description="BPL/LPL catalytic" evidence="3">
    <location>
        <begin position="99"/>
        <end position="289"/>
    </location>
</feature>
<dbReference type="GO" id="GO:0005737">
    <property type="term" value="C:cytoplasm"/>
    <property type="evidence" value="ECO:0000318"/>
    <property type="project" value="GO_Central"/>
</dbReference>
<dbReference type="InterPro" id="IPR004408">
    <property type="entry name" value="Biotin_CoA_COase_ligase"/>
</dbReference>
<evidence type="ECO:0000256" key="1">
    <source>
        <dbReference type="ARBA" id="ARBA00009934"/>
    </source>
</evidence>
<comment type="similarity">
    <text evidence="1">Belongs to the biotin--protein ligase family.</text>
</comment>
<organism evidence="4">
    <name type="scientific">Eucalyptus grandis</name>
    <name type="common">Flooded gum</name>
    <dbReference type="NCBI Taxonomy" id="71139"/>
    <lineage>
        <taxon>Eukaryota</taxon>
        <taxon>Viridiplantae</taxon>
        <taxon>Streptophyta</taxon>
        <taxon>Embryophyta</taxon>
        <taxon>Tracheophyta</taxon>
        <taxon>Spermatophyta</taxon>
        <taxon>Magnoliopsida</taxon>
        <taxon>eudicotyledons</taxon>
        <taxon>Gunneridae</taxon>
        <taxon>Pentapetalae</taxon>
        <taxon>rosids</taxon>
        <taxon>malvids</taxon>
        <taxon>Myrtales</taxon>
        <taxon>Myrtaceae</taxon>
        <taxon>Myrtoideae</taxon>
        <taxon>Eucalypteae</taxon>
        <taxon>Eucalyptus</taxon>
    </lineage>
</organism>
<dbReference type="STRING" id="71139.A0A059BY35"/>